<dbReference type="Gene3D" id="2.40.50.140">
    <property type="entry name" value="Nucleic acid-binding proteins"/>
    <property type="match status" value="3"/>
</dbReference>
<dbReference type="OMA" id="DVETIQC"/>
<reference evidence="2 3" key="1">
    <citation type="journal article" date="2014" name="Genome Biol.">
        <title>Transcriptome and methylome profiling reveals relics of genome dominance in the mesopolyploid Brassica oleracea.</title>
        <authorList>
            <person name="Parkin I.A."/>
            <person name="Koh C."/>
            <person name="Tang H."/>
            <person name="Robinson S.J."/>
            <person name="Kagale S."/>
            <person name="Clarke W.E."/>
            <person name="Town C.D."/>
            <person name="Nixon J."/>
            <person name="Krishnakumar V."/>
            <person name="Bidwell S.L."/>
            <person name="Denoeud F."/>
            <person name="Belcram H."/>
            <person name="Links M.G."/>
            <person name="Just J."/>
            <person name="Clarke C."/>
            <person name="Bender T."/>
            <person name="Huebert T."/>
            <person name="Mason A.S."/>
            <person name="Pires J.C."/>
            <person name="Barker G."/>
            <person name="Moore J."/>
            <person name="Walley P.G."/>
            <person name="Manoli S."/>
            <person name="Batley J."/>
            <person name="Edwards D."/>
            <person name="Nelson M.N."/>
            <person name="Wang X."/>
            <person name="Paterson A.H."/>
            <person name="King G."/>
            <person name="Bancroft I."/>
            <person name="Chalhoub B."/>
            <person name="Sharpe A.G."/>
        </authorList>
    </citation>
    <scope>NUCLEOTIDE SEQUENCE</scope>
    <source>
        <strain evidence="2 3">cv. TO1000</strain>
    </source>
</reference>
<dbReference type="Gramene" id="Bo4g122790.1">
    <property type="protein sequence ID" value="Bo4g122790.1"/>
    <property type="gene ID" value="Bo4g122790"/>
</dbReference>
<feature type="domain" description="Replication protein A 70 kDa DNA-binding subunit B/D first OB fold" evidence="1">
    <location>
        <begin position="20"/>
        <end position="118"/>
    </location>
</feature>
<dbReference type="eggNOG" id="KOG0851">
    <property type="taxonomic scope" value="Eukaryota"/>
</dbReference>
<dbReference type="Pfam" id="PF02721">
    <property type="entry name" value="DUF223"/>
    <property type="match status" value="1"/>
</dbReference>
<protein>
    <recommendedName>
        <fullName evidence="1">Replication protein A 70 kDa DNA-binding subunit B/D first OB fold domain-containing protein</fullName>
    </recommendedName>
</protein>
<dbReference type="CDD" id="cd04481">
    <property type="entry name" value="RPA1_DBD_B_like"/>
    <property type="match status" value="1"/>
</dbReference>
<dbReference type="Proteomes" id="UP000032141">
    <property type="component" value="Chromosome C4"/>
</dbReference>
<sequence>MASKKQIKTSIVSNEQAIPINNLKPVHTAKMVHAKVLHSWKQNIQLGGETMEFVLADENGHKIHATCKKTYIDSKGSLLPVGAWRYIRNFQVRPAGGAYRTTNHAYKIVFNPNTNVTRSNFMNDELYLNLVDFQLILSGTLDDKLLIDVLGQVLDCGDVETIQCSGGNQRKKLEFILRDINDSRIPCCIWGNLTDILHSACNQDDGMVTLLLRFAKLGKFRGELQISNSFDASRMIINPAIPEAEAFKDIDNGDDTTLITFESNEESQEDNNKQVNHPGKRGQRDKWLIFPTKTIQEMVASTQVDKCLVTCIVYAIDMDWSWYYFGCDACQKRVIKTGTNIKIVKGTEITTHIWWCETCNDTVFKVSPRFWLHCVLAMMC</sequence>
<proteinExistence type="predicted"/>
<dbReference type="PANTHER" id="PTHR47165:SF4">
    <property type="entry name" value="OS03G0429900 PROTEIN"/>
    <property type="match status" value="1"/>
</dbReference>
<dbReference type="HOGENOM" id="CLU_023486_5_1_1"/>
<accession>A0A0D3BYC1</accession>
<evidence type="ECO:0000259" key="1">
    <source>
        <dbReference type="Pfam" id="PF02721"/>
    </source>
</evidence>
<dbReference type="InterPro" id="IPR003871">
    <property type="entry name" value="RFA1B/D_OB_1st"/>
</dbReference>
<evidence type="ECO:0000313" key="2">
    <source>
        <dbReference type="EnsemblPlants" id="Bo4g122790.1"/>
    </source>
</evidence>
<dbReference type="STRING" id="109376.A0A0D3BYC1"/>
<dbReference type="SUPFAM" id="SSF50249">
    <property type="entry name" value="Nucleic acid-binding proteins"/>
    <property type="match status" value="3"/>
</dbReference>
<reference evidence="2" key="2">
    <citation type="submission" date="2015-03" db="UniProtKB">
        <authorList>
            <consortium name="EnsemblPlants"/>
        </authorList>
    </citation>
    <scope>IDENTIFICATION</scope>
</reference>
<dbReference type="EnsemblPlants" id="Bo4g122790.1">
    <property type="protein sequence ID" value="Bo4g122790.1"/>
    <property type="gene ID" value="Bo4g122790"/>
</dbReference>
<dbReference type="InterPro" id="IPR012340">
    <property type="entry name" value="NA-bd_OB-fold"/>
</dbReference>
<dbReference type="CDD" id="cd04480">
    <property type="entry name" value="RPA1_DBD_A_like"/>
    <property type="match status" value="1"/>
</dbReference>
<dbReference type="PANTHER" id="PTHR47165">
    <property type="entry name" value="OS03G0429900 PROTEIN"/>
    <property type="match status" value="1"/>
</dbReference>
<dbReference type="AlphaFoldDB" id="A0A0D3BYC1"/>
<keyword evidence="3" id="KW-1185">Reference proteome</keyword>
<name>A0A0D3BYC1_BRAOL</name>
<evidence type="ECO:0000313" key="3">
    <source>
        <dbReference type="Proteomes" id="UP000032141"/>
    </source>
</evidence>
<organism evidence="2 3">
    <name type="scientific">Brassica oleracea var. oleracea</name>
    <dbReference type="NCBI Taxonomy" id="109376"/>
    <lineage>
        <taxon>Eukaryota</taxon>
        <taxon>Viridiplantae</taxon>
        <taxon>Streptophyta</taxon>
        <taxon>Embryophyta</taxon>
        <taxon>Tracheophyta</taxon>
        <taxon>Spermatophyta</taxon>
        <taxon>Magnoliopsida</taxon>
        <taxon>eudicotyledons</taxon>
        <taxon>Gunneridae</taxon>
        <taxon>Pentapetalae</taxon>
        <taxon>rosids</taxon>
        <taxon>malvids</taxon>
        <taxon>Brassicales</taxon>
        <taxon>Brassicaceae</taxon>
        <taxon>Brassiceae</taxon>
        <taxon>Brassica</taxon>
    </lineage>
</organism>